<proteinExistence type="predicted"/>
<sequence>MMRVSHLTGANSADYFERLPEKLVLEGYRRWTAGFETGSIVPWEMAWGLYNGALGWWPAKQAVGELSHFIRVLRQCALCPLRSFPFDSHHICREECLILGLISALQNDDQRLLEFCINAIACPRRCDDVTDAARGFAEMLAEFGQTLLPIPVQAIDSALTETNRSTFH</sequence>
<dbReference type="Proteomes" id="UP000249453">
    <property type="component" value="Unassembled WGS sequence"/>
</dbReference>
<evidence type="ECO:0000313" key="1">
    <source>
        <dbReference type="EMBL" id="RAK33967.1"/>
    </source>
</evidence>
<gene>
    <name evidence="1" type="ORF">C7374_101294</name>
</gene>
<protein>
    <submittedName>
        <fullName evidence="1">Uncharacterized protein</fullName>
    </submittedName>
</protein>
<keyword evidence="2" id="KW-1185">Reference proteome</keyword>
<dbReference type="EMBL" id="QLMK01000001">
    <property type="protein sequence ID" value="RAK33967.1"/>
    <property type="molecule type" value="Genomic_DNA"/>
</dbReference>
<name>A0A364JZ01_9HYPH</name>
<dbReference type="AlphaFoldDB" id="A0A364JZ01"/>
<evidence type="ECO:0000313" key="2">
    <source>
        <dbReference type="Proteomes" id="UP000249453"/>
    </source>
</evidence>
<comment type="caution">
    <text evidence="1">The sequence shown here is derived from an EMBL/GenBank/DDBJ whole genome shotgun (WGS) entry which is preliminary data.</text>
</comment>
<organism evidence="1 2">
    <name type="scientific">Falsochrobactrum ovis</name>
    <dbReference type="NCBI Taxonomy" id="1293442"/>
    <lineage>
        <taxon>Bacteria</taxon>
        <taxon>Pseudomonadati</taxon>
        <taxon>Pseudomonadota</taxon>
        <taxon>Alphaproteobacteria</taxon>
        <taxon>Hyphomicrobiales</taxon>
        <taxon>Brucellaceae</taxon>
        <taxon>Falsochrobactrum</taxon>
    </lineage>
</organism>
<accession>A0A364JZ01</accession>
<reference evidence="1 2" key="1">
    <citation type="submission" date="2018-06" db="EMBL/GenBank/DDBJ databases">
        <title>Genomic Encyclopedia of Type Strains, Phase IV (KMG-IV): sequencing the most valuable type-strain genomes for metagenomic binning, comparative biology and taxonomic classification.</title>
        <authorList>
            <person name="Goeker M."/>
        </authorList>
    </citation>
    <scope>NUCLEOTIDE SEQUENCE [LARGE SCALE GENOMIC DNA]</scope>
    <source>
        <strain evidence="1 2">DSM 26720</strain>
    </source>
</reference>